<evidence type="ECO:0000259" key="5">
    <source>
        <dbReference type="SMART" id="SM00822"/>
    </source>
</evidence>
<dbReference type="InterPro" id="IPR020904">
    <property type="entry name" value="Sc_DH/Rdtase_CS"/>
</dbReference>
<dbReference type="OrthoDB" id="2102561at2759"/>
<comment type="similarity">
    <text evidence="1 4">Belongs to the short-chain dehydrogenases/reductases (SDR) family.</text>
</comment>
<dbReference type="InterPro" id="IPR036291">
    <property type="entry name" value="NAD(P)-bd_dom_sf"/>
</dbReference>
<dbReference type="FunFam" id="3.40.50.720:FF:000261">
    <property type="entry name" value="NADPH-dependent 1-acyldihydroxyacetone phosphate reductase"/>
    <property type="match status" value="1"/>
</dbReference>
<feature type="domain" description="Ketoreductase" evidence="5">
    <location>
        <begin position="6"/>
        <end position="185"/>
    </location>
</feature>
<proteinExistence type="inferred from homology"/>
<organism evidence="6 7">
    <name type="scientific">Fomitopsis schrenkii</name>
    <name type="common">Brown rot fungus</name>
    <dbReference type="NCBI Taxonomy" id="2126942"/>
    <lineage>
        <taxon>Eukaryota</taxon>
        <taxon>Fungi</taxon>
        <taxon>Dikarya</taxon>
        <taxon>Basidiomycota</taxon>
        <taxon>Agaricomycotina</taxon>
        <taxon>Agaricomycetes</taxon>
        <taxon>Polyporales</taxon>
        <taxon>Fomitopsis</taxon>
    </lineage>
</organism>
<dbReference type="HOGENOM" id="CLU_010194_2_9_1"/>
<name>S8ETP0_FOMSC</name>
<dbReference type="EMBL" id="KE504122">
    <property type="protein sequence ID" value="EPT06184.1"/>
    <property type="molecule type" value="Genomic_DNA"/>
</dbReference>
<dbReference type="PROSITE" id="PS00061">
    <property type="entry name" value="ADH_SHORT"/>
    <property type="match status" value="1"/>
</dbReference>
<dbReference type="PANTHER" id="PTHR44169:SF6">
    <property type="entry name" value="NADPH-DEPENDENT 1-ACYLDIHYDROXYACETONE PHOSPHATE REDUCTASE"/>
    <property type="match status" value="1"/>
</dbReference>
<dbReference type="InterPro" id="IPR057326">
    <property type="entry name" value="KR_dom"/>
</dbReference>
<dbReference type="eggNOG" id="KOG1209">
    <property type="taxonomic scope" value="Eukaryota"/>
</dbReference>
<dbReference type="CDD" id="cd05374">
    <property type="entry name" value="17beta-HSD-like_SDR_c"/>
    <property type="match status" value="1"/>
</dbReference>
<dbReference type="SUPFAM" id="SSF51735">
    <property type="entry name" value="NAD(P)-binding Rossmann-fold domains"/>
    <property type="match status" value="1"/>
</dbReference>
<keyword evidence="3" id="KW-0560">Oxidoreductase</keyword>
<dbReference type="STRING" id="743788.S8ETP0"/>
<accession>S8ETP0</accession>
<gene>
    <name evidence="6" type="ORF">FOMPIDRAFT_6976</name>
</gene>
<sequence>MSRNIRVVLITGCSKGGIGFALSEEFASKGCKVYATARRLEAMEGLTQPNIERLALDVTNDANVKEVVTTIIDREGRIDIVVNNAGAPCHGPLLDRSIEDVAAVFDANALSVLRVCKAAVPHMAARKQGLIVNIGSVVGEIPTPWSGPYAASKAALHSLSQTLAMELRPLGINVLSVAPGGVRSQIASKSAPDLPFLPDSLWAGYRDAIIKRVMMSAGGSSITCERFAKRIVAEALREGWLVGSYRFVMTAPPAGLFKVLAWLPRSLVLWILWKV</sequence>
<dbReference type="SMART" id="SM00822">
    <property type="entry name" value="PKS_KR"/>
    <property type="match status" value="1"/>
</dbReference>
<dbReference type="PRINTS" id="PR00080">
    <property type="entry name" value="SDRFAMILY"/>
</dbReference>
<evidence type="ECO:0000256" key="2">
    <source>
        <dbReference type="ARBA" id="ARBA00022857"/>
    </source>
</evidence>
<protein>
    <submittedName>
        <fullName evidence="6">NAD-binding protein</fullName>
    </submittedName>
</protein>
<reference evidence="6 7" key="1">
    <citation type="journal article" date="2012" name="Science">
        <title>The Paleozoic origin of enzymatic lignin decomposition reconstructed from 31 fungal genomes.</title>
        <authorList>
            <person name="Floudas D."/>
            <person name="Binder M."/>
            <person name="Riley R."/>
            <person name="Barry K."/>
            <person name="Blanchette R.A."/>
            <person name="Henrissat B."/>
            <person name="Martinez A.T."/>
            <person name="Otillar R."/>
            <person name="Spatafora J.W."/>
            <person name="Yadav J.S."/>
            <person name="Aerts A."/>
            <person name="Benoit I."/>
            <person name="Boyd A."/>
            <person name="Carlson A."/>
            <person name="Copeland A."/>
            <person name="Coutinho P.M."/>
            <person name="de Vries R.P."/>
            <person name="Ferreira P."/>
            <person name="Findley K."/>
            <person name="Foster B."/>
            <person name="Gaskell J."/>
            <person name="Glotzer D."/>
            <person name="Gorecki P."/>
            <person name="Heitman J."/>
            <person name="Hesse C."/>
            <person name="Hori C."/>
            <person name="Igarashi K."/>
            <person name="Jurgens J.A."/>
            <person name="Kallen N."/>
            <person name="Kersten P."/>
            <person name="Kohler A."/>
            <person name="Kuees U."/>
            <person name="Kumar T.K.A."/>
            <person name="Kuo A."/>
            <person name="LaButti K."/>
            <person name="Larrondo L.F."/>
            <person name="Lindquist E."/>
            <person name="Ling A."/>
            <person name="Lombard V."/>
            <person name="Lucas S."/>
            <person name="Lundell T."/>
            <person name="Martin R."/>
            <person name="McLaughlin D.J."/>
            <person name="Morgenstern I."/>
            <person name="Morin E."/>
            <person name="Murat C."/>
            <person name="Nagy L.G."/>
            <person name="Nolan M."/>
            <person name="Ohm R.A."/>
            <person name="Patyshakuliyeva A."/>
            <person name="Rokas A."/>
            <person name="Ruiz-Duenas F.J."/>
            <person name="Sabat G."/>
            <person name="Salamov A."/>
            <person name="Samejima M."/>
            <person name="Schmutz J."/>
            <person name="Slot J.C."/>
            <person name="St John F."/>
            <person name="Stenlid J."/>
            <person name="Sun H."/>
            <person name="Sun S."/>
            <person name="Syed K."/>
            <person name="Tsang A."/>
            <person name="Wiebenga A."/>
            <person name="Young D."/>
            <person name="Pisabarro A."/>
            <person name="Eastwood D.C."/>
            <person name="Martin F."/>
            <person name="Cullen D."/>
            <person name="Grigoriev I.V."/>
            <person name="Hibbett D.S."/>
        </authorList>
    </citation>
    <scope>NUCLEOTIDE SEQUENCE</scope>
    <source>
        <strain evidence="7">FP-58527</strain>
    </source>
</reference>
<dbReference type="InParanoid" id="S8ETP0"/>
<dbReference type="Pfam" id="PF00106">
    <property type="entry name" value="adh_short"/>
    <property type="match status" value="1"/>
</dbReference>
<dbReference type="InterPro" id="IPR002347">
    <property type="entry name" value="SDR_fam"/>
</dbReference>
<keyword evidence="2" id="KW-0521">NADP</keyword>
<dbReference type="Gene3D" id="3.40.50.720">
    <property type="entry name" value="NAD(P)-binding Rossmann-like Domain"/>
    <property type="match status" value="1"/>
</dbReference>
<evidence type="ECO:0000256" key="3">
    <source>
        <dbReference type="ARBA" id="ARBA00023002"/>
    </source>
</evidence>
<feature type="non-terminal residue" evidence="6">
    <location>
        <position position="275"/>
    </location>
</feature>
<evidence type="ECO:0000256" key="1">
    <source>
        <dbReference type="ARBA" id="ARBA00006484"/>
    </source>
</evidence>
<keyword evidence="7" id="KW-1185">Reference proteome</keyword>
<dbReference type="PRINTS" id="PR00081">
    <property type="entry name" value="GDHRDH"/>
</dbReference>
<evidence type="ECO:0000313" key="7">
    <source>
        <dbReference type="Proteomes" id="UP000015241"/>
    </source>
</evidence>
<dbReference type="AlphaFoldDB" id="S8ETP0"/>
<dbReference type="Proteomes" id="UP000015241">
    <property type="component" value="Unassembled WGS sequence"/>
</dbReference>
<dbReference type="GO" id="GO:0005783">
    <property type="term" value="C:endoplasmic reticulum"/>
    <property type="evidence" value="ECO:0007669"/>
    <property type="project" value="TreeGrafter"/>
</dbReference>
<evidence type="ECO:0000313" key="6">
    <source>
        <dbReference type="EMBL" id="EPT06184.1"/>
    </source>
</evidence>
<evidence type="ECO:0000256" key="4">
    <source>
        <dbReference type="RuleBase" id="RU000363"/>
    </source>
</evidence>
<dbReference type="PANTHER" id="PTHR44169">
    <property type="entry name" value="NADPH-DEPENDENT 1-ACYLDIHYDROXYACETONE PHOSPHATE REDUCTASE"/>
    <property type="match status" value="1"/>
</dbReference>
<dbReference type="GO" id="GO:0016491">
    <property type="term" value="F:oxidoreductase activity"/>
    <property type="evidence" value="ECO:0007669"/>
    <property type="project" value="UniProtKB-KW"/>
</dbReference>